<dbReference type="InterPro" id="IPR011250">
    <property type="entry name" value="OMP/PagP_B-barrel"/>
</dbReference>
<keyword evidence="5" id="KW-1185">Reference proteome</keyword>
<dbReference type="Gene3D" id="2.40.160.20">
    <property type="match status" value="1"/>
</dbReference>
<feature type="signal peptide" evidence="2">
    <location>
        <begin position="1"/>
        <end position="35"/>
    </location>
</feature>
<evidence type="ECO:0000256" key="2">
    <source>
        <dbReference type="SAM" id="SignalP"/>
    </source>
</evidence>
<evidence type="ECO:0000259" key="3">
    <source>
        <dbReference type="Pfam" id="PF13505"/>
    </source>
</evidence>
<proteinExistence type="predicted"/>
<protein>
    <submittedName>
        <fullName evidence="4">Porin family protein</fullName>
    </submittedName>
</protein>
<dbReference type="SUPFAM" id="SSF56925">
    <property type="entry name" value="OMPA-like"/>
    <property type="match status" value="1"/>
</dbReference>
<sequence>MLQRKDRSMRSFTINLSLAVAATFGLAALSSAARAADVPVEYPPIIEAPEPMPLPAVGGWYLRGDIGYKIYQKPKGSLGNNRWGGYDDGNDNGGVPDTWPYTAGNYDQMIDEKMLGALDVGVGAGYKFNDYLRTDVTLDYETPAKFKGTLWCPSATTCGGGAYQESEHVKIEAYSALANVYADLGNFHGVVPYIGAGIGASYLRTSDVDSALKGLDGNSPKGDGKWNLAWALMAGVEYPISDRLSLDLGYRYLNLGDAQTASVTDAQGVSSRMEYKDIMAHEVRVGLRYYLN</sequence>
<dbReference type="Proteomes" id="UP000233491">
    <property type="component" value="Unassembled WGS sequence"/>
</dbReference>
<dbReference type="AlphaFoldDB" id="A0A2N3LXQ3"/>
<gene>
    <name evidence="4" type="ORF">CXZ10_10590</name>
</gene>
<keyword evidence="1 2" id="KW-0732">Signal</keyword>
<evidence type="ECO:0000256" key="1">
    <source>
        <dbReference type="ARBA" id="ARBA00022729"/>
    </source>
</evidence>
<name>A0A2N3LXQ3_9HYPH</name>
<organism evidence="4 5">
    <name type="scientific">Pleomorphomonas diazotrophica</name>
    <dbReference type="NCBI Taxonomy" id="1166257"/>
    <lineage>
        <taxon>Bacteria</taxon>
        <taxon>Pseudomonadati</taxon>
        <taxon>Pseudomonadota</taxon>
        <taxon>Alphaproteobacteria</taxon>
        <taxon>Hyphomicrobiales</taxon>
        <taxon>Pleomorphomonadaceae</taxon>
        <taxon>Pleomorphomonas</taxon>
    </lineage>
</organism>
<evidence type="ECO:0000313" key="4">
    <source>
        <dbReference type="EMBL" id="PKR89353.1"/>
    </source>
</evidence>
<dbReference type="EMBL" id="PJNW01000006">
    <property type="protein sequence ID" value="PKR89353.1"/>
    <property type="molecule type" value="Genomic_DNA"/>
</dbReference>
<comment type="caution">
    <text evidence="4">The sequence shown here is derived from an EMBL/GenBank/DDBJ whole genome shotgun (WGS) entry which is preliminary data.</text>
</comment>
<reference evidence="4 5" key="1">
    <citation type="submission" date="2017-12" db="EMBL/GenBank/DDBJ databases">
        <title>Anaerobic carbon monoxide metabolism by Pleomorphomonas carboxyditropha sp. nov., a new mesophilic hydrogenogenic carboxidotroph.</title>
        <authorList>
            <person name="Esquivel-Elizondo S."/>
            <person name="Krajmalnik-Brown R."/>
        </authorList>
    </citation>
    <scope>NUCLEOTIDE SEQUENCE [LARGE SCALE GENOMIC DNA]</scope>
    <source>
        <strain evidence="4 5">R5-392</strain>
    </source>
</reference>
<evidence type="ECO:0000313" key="5">
    <source>
        <dbReference type="Proteomes" id="UP000233491"/>
    </source>
</evidence>
<accession>A0A2N3LXQ3</accession>
<dbReference type="Pfam" id="PF13505">
    <property type="entry name" value="OMP_b-brl"/>
    <property type="match status" value="1"/>
</dbReference>
<dbReference type="InterPro" id="IPR027385">
    <property type="entry name" value="Beta-barrel_OMP"/>
</dbReference>
<feature type="domain" description="Outer membrane protein beta-barrel" evidence="3">
    <location>
        <begin position="59"/>
        <end position="289"/>
    </location>
</feature>
<dbReference type="OrthoDB" id="5643626at2"/>
<feature type="chain" id="PRO_5014962885" evidence="2">
    <location>
        <begin position="36"/>
        <end position="292"/>
    </location>
</feature>